<evidence type="ECO:0008006" key="3">
    <source>
        <dbReference type="Google" id="ProtNLM"/>
    </source>
</evidence>
<gene>
    <name evidence="1" type="ORF">GOBAR_AA37829</name>
</gene>
<dbReference type="EMBL" id="KZ670635">
    <property type="protein sequence ID" value="PPR82887.1"/>
    <property type="molecule type" value="Genomic_DNA"/>
</dbReference>
<proteinExistence type="predicted"/>
<evidence type="ECO:0000313" key="1">
    <source>
        <dbReference type="EMBL" id="PPR82887.1"/>
    </source>
</evidence>
<sequence length="149" mass="17520">MTTLLHKRLLHNALCSGCGRAAETTNHLFRECPVSISVWKELSFLELLHVSQMEFQQWLTWVFEQNTSSRCRIFCCALWAIWEERNKRVHKKANRTGKEIASFINNYISELKGIEEKVPKIVTGGRKWKHPPDKFVKINFDAAYDRNLR</sequence>
<organism evidence="1 2">
    <name type="scientific">Gossypium barbadense</name>
    <name type="common">Sea Island cotton</name>
    <name type="synonym">Hibiscus barbadensis</name>
    <dbReference type="NCBI Taxonomy" id="3634"/>
    <lineage>
        <taxon>Eukaryota</taxon>
        <taxon>Viridiplantae</taxon>
        <taxon>Streptophyta</taxon>
        <taxon>Embryophyta</taxon>
        <taxon>Tracheophyta</taxon>
        <taxon>Spermatophyta</taxon>
        <taxon>Magnoliopsida</taxon>
        <taxon>eudicotyledons</taxon>
        <taxon>Gunneridae</taxon>
        <taxon>Pentapetalae</taxon>
        <taxon>rosids</taxon>
        <taxon>malvids</taxon>
        <taxon>Malvales</taxon>
        <taxon>Malvaceae</taxon>
        <taxon>Malvoideae</taxon>
        <taxon>Gossypium</taxon>
    </lineage>
</organism>
<reference evidence="1 2" key="1">
    <citation type="submission" date="2015-01" db="EMBL/GenBank/DDBJ databases">
        <title>Genome of allotetraploid Gossypium barbadense reveals genomic plasticity and fiber elongation in cotton evolution.</title>
        <authorList>
            <person name="Chen X."/>
            <person name="Liu X."/>
            <person name="Zhao B."/>
            <person name="Zheng H."/>
            <person name="Hu Y."/>
            <person name="Lu G."/>
            <person name="Yang C."/>
            <person name="Chen J."/>
            <person name="Shan C."/>
            <person name="Zhang L."/>
            <person name="Zhou Y."/>
            <person name="Wang L."/>
            <person name="Guo W."/>
            <person name="Bai Y."/>
            <person name="Ruan J."/>
            <person name="Shangguan X."/>
            <person name="Mao Y."/>
            <person name="Jiang J."/>
            <person name="Zhu Y."/>
            <person name="Lei J."/>
            <person name="Kang H."/>
            <person name="Chen S."/>
            <person name="He X."/>
            <person name="Wang R."/>
            <person name="Wang Y."/>
            <person name="Chen J."/>
            <person name="Wang L."/>
            <person name="Yu S."/>
            <person name="Wang B."/>
            <person name="Wei J."/>
            <person name="Song S."/>
            <person name="Lu X."/>
            <person name="Gao Z."/>
            <person name="Gu W."/>
            <person name="Deng X."/>
            <person name="Ma D."/>
            <person name="Wang S."/>
            <person name="Liang W."/>
            <person name="Fang L."/>
            <person name="Cai C."/>
            <person name="Zhu X."/>
            <person name="Zhou B."/>
            <person name="Zhang Y."/>
            <person name="Chen Z."/>
            <person name="Xu S."/>
            <person name="Zhu R."/>
            <person name="Wang S."/>
            <person name="Zhang T."/>
            <person name="Zhao G."/>
        </authorList>
    </citation>
    <scope>NUCLEOTIDE SEQUENCE [LARGE SCALE GENOMIC DNA]</scope>
    <source>
        <strain evidence="2">cv. Xinhai21</strain>
        <tissue evidence="1">Leaf</tissue>
    </source>
</reference>
<dbReference type="Proteomes" id="UP000239757">
    <property type="component" value="Unassembled WGS sequence"/>
</dbReference>
<evidence type="ECO:0000313" key="2">
    <source>
        <dbReference type="Proteomes" id="UP000239757"/>
    </source>
</evidence>
<dbReference type="AlphaFoldDB" id="A0A2P5VVQ3"/>
<accession>A0A2P5VVQ3</accession>
<dbReference type="OrthoDB" id="1002158at2759"/>
<name>A0A2P5VVQ3_GOSBA</name>
<protein>
    <recommendedName>
        <fullName evidence="3">Reverse transcriptase zinc-binding domain-containing protein</fullName>
    </recommendedName>
</protein>